<gene>
    <name evidence="1" type="ORF">NM09_18620</name>
</gene>
<keyword evidence="1" id="KW-0282">Flagellum</keyword>
<proteinExistence type="predicted"/>
<accession>A0ACC4NSB5</accession>
<reference evidence="1" key="1">
    <citation type="submission" date="2014-10" db="EMBL/GenBank/DDBJ databases">
        <title>Genome sequencing of Vibrio caribbeanicus T14.</title>
        <authorList>
            <person name="Chan K.-G."/>
            <person name="Mohamad N.I."/>
        </authorList>
    </citation>
    <scope>NUCLEOTIDE SEQUENCE</scope>
    <source>
        <strain evidence="1">T14</strain>
    </source>
</reference>
<sequence length="181" mass="20999">MNLKKMELTPLSEEHLTMILEWRNAPEVRSKMYTSHEISLLEHKAWFEGLQSDEHKAYFLAKLNDEPVGVIGFSEINVVPRVATWAFYASPTAPRGTGSLMEYYALEYAFSNLNLIKLRCEVLGFNSVVVKLHKKFGFVEEGRLREAFYNGEIYHDIVHLGIFSQEWEDVKNELKTKLKIL</sequence>
<name>A0ACC4NSB5_9VIBR</name>
<keyword evidence="2" id="KW-1185">Reference proteome</keyword>
<keyword evidence="1" id="KW-0966">Cell projection</keyword>
<evidence type="ECO:0000313" key="1">
    <source>
        <dbReference type="EMBL" id="KHD23483.1"/>
    </source>
</evidence>
<dbReference type="Proteomes" id="UP000030421">
    <property type="component" value="Unassembled WGS sequence"/>
</dbReference>
<protein>
    <submittedName>
        <fullName evidence="1">Flagellin modification protein FlmH</fullName>
    </submittedName>
</protein>
<comment type="caution">
    <text evidence="1">The sequence shown here is derived from an EMBL/GenBank/DDBJ whole genome shotgun (WGS) entry which is preliminary data.</text>
</comment>
<keyword evidence="1" id="KW-0969">Cilium</keyword>
<evidence type="ECO:0000313" key="2">
    <source>
        <dbReference type="Proteomes" id="UP000030421"/>
    </source>
</evidence>
<dbReference type="EMBL" id="JRWR01000023">
    <property type="protein sequence ID" value="KHD23483.1"/>
    <property type="molecule type" value="Genomic_DNA"/>
</dbReference>
<organism evidence="1 2">
    <name type="scientific">Vibrio caribbeanicus</name>
    <dbReference type="NCBI Taxonomy" id="701175"/>
    <lineage>
        <taxon>Bacteria</taxon>
        <taxon>Pseudomonadati</taxon>
        <taxon>Pseudomonadota</taxon>
        <taxon>Gammaproteobacteria</taxon>
        <taxon>Vibrionales</taxon>
        <taxon>Vibrionaceae</taxon>
        <taxon>Vibrio</taxon>
    </lineage>
</organism>